<protein>
    <submittedName>
        <fullName evidence="1">Uncharacterized protein</fullName>
    </submittedName>
</protein>
<dbReference type="EMBL" id="JARK01001377">
    <property type="protein sequence ID" value="EYC14131.1"/>
    <property type="molecule type" value="Genomic_DNA"/>
</dbReference>
<evidence type="ECO:0000313" key="1">
    <source>
        <dbReference type="EMBL" id="EYC14131.1"/>
    </source>
</evidence>
<evidence type="ECO:0000313" key="2">
    <source>
        <dbReference type="Proteomes" id="UP000024635"/>
    </source>
</evidence>
<dbReference type="AlphaFoldDB" id="A0A016UGU3"/>
<proteinExistence type="predicted"/>
<keyword evidence="2" id="KW-1185">Reference proteome</keyword>
<comment type="caution">
    <text evidence="1">The sequence shown here is derived from an EMBL/GenBank/DDBJ whole genome shotgun (WGS) entry which is preliminary data.</text>
</comment>
<sequence length="66" mass="7789">MHQNDRVERMGDISTDGRVSKLSIIQPQWSRRGMLVRIPREAKEVQMDRDDGKFRIPLHFLIVCIL</sequence>
<gene>
    <name evidence="1" type="primary">Acey_s0041.g360</name>
    <name evidence="1" type="ORF">Y032_0041g360</name>
</gene>
<dbReference type="Proteomes" id="UP000024635">
    <property type="component" value="Unassembled WGS sequence"/>
</dbReference>
<organism evidence="1 2">
    <name type="scientific">Ancylostoma ceylanicum</name>
    <dbReference type="NCBI Taxonomy" id="53326"/>
    <lineage>
        <taxon>Eukaryota</taxon>
        <taxon>Metazoa</taxon>
        <taxon>Ecdysozoa</taxon>
        <taxon>Nematoda</taxon>
        <taxon>Chromadorea</taxon>
        <taxon>Rhabditida</taxon>
        <taxon>Rhabditina</taxon>
        <taxon>Rhabditomorpha</taxon>
        <taxon>Strongyloidea</taxon>
        <taxon>Ancylostomatidae</taxon>
        <taxon>Ancylostomatinae</taxon>
        <taxon>Ancylostoma</taxon>
    </lineage>
</organism>
<name>A0A016UGU3_9BILA</name>
<accession>A0A016UGU3</accession>
<reference evidence="2" key="1">
    <citation type="journal article" date="2015" name="Nat. Genet.">
        <title>The genome and transcriptome of the zoonotic hookworm Ancylostoma ceylanicum identify infection-specific gene families.</title>
        <authorList>
            <person name="Schwarz E.M."/>
            <person name="Hu Y."/>
            <person name="Antoshechkin I."/>
            <person name="Miller M.M."/>
            <person name="Sternberg P.W."/>
            <person name="Aroian R.V."/>
        </authorList>
    </citation>
    <scope>NUCLEOTIDE SEQUENCE</scope>
    <source>
        <strain evidence="2">HY135</strain>
    </source>
</reference>